<dbReference type="EMBL" id="JAEAOA010002224">
    <property type="protein sequence ID" value="KAK3593080.1"/>
    <property type="molecule type" value="Genomic_DNA"/>
</dbReference>
<proteinExistence type="predicted"/>
<keyword evidence="2" id="KW-1185">Reference proteome</keyword>
<reference evidence="1" key="1">
    <citation type="journal article" date="2021" name="Genome Biol. Evol.">
        <title>A High-Quality Reference Genome for a Parasitic Bivalve with Doubly Uniparental Inheritance (Bivalvia: Unionida).</title>
        <authorList>
            <person name="Smith C.H."/>
        </authorList>
    </citation>
    <scope>NUCLEOTIDE SEQUENCE</scope>
    <source>
        <strain evidence="1">CHS0354</strain>
    </source>
</reference>
<name>A0AAE0SK96_9BIVA</name>
<sequence>MAFKLTTTEMSATAVTATTIKSATVERKQKELGFGVTKYKCSDRRYPVRKTTPSPTRATTLPPILIFAESG</sequence>
<protein>
    <submittedName>
        <fullName evidence="1">Uncharacterized protein</fullName>
    </submittedName>
</protein>
<organism evidence="1 2">
    <name type="scientific">Potamilus streckersoni</name>
    <dbReference type="NCBI Taxonomy" id="2493646"/>
    <lineage>
        <taxon>Eukaryota</taxon>
        <taxon>Metazoa</taxon>
        <taxon>Spiralia</taxon>
        <taxon>Lophotrochozoa</taxon>
        <taxon>Mollusca</taxon>
        <taxon>Bivalvia</taxon>
        <taxon>Autobranchia</taxon>
        <taxon>Heteroconchia</taxon>
        <taxon>Palaeoheterodonta</taxon>
        <taxon>Unionida</taxon>
        <taxon>Unionoidea</taxon>
        <taxon>Unionidae</taxon>
        <taxon>Ambleminae</taxon>
        <taxon>Lampsilini</taxon>
        <taxon>Potamilus</taxon>
    </lineage>
</organism>
<evidence type="ECO:0000313" key="1">
    <source>
        <dbReference type="EMBL" id="KAK3593080.1"/>
    </source>
</evidence>
<comment type="caution">
    <text evidence="1">The sequence shown here is derived from an EMBL/GenBank/DDBJ whole genome shotgun (WGS) entry which is preliminary data.</text>
</comment>
<gene>
    <name evidence="1" type="ORF">CHS0354_038106</name>
</gene>
<reference evidence="1" key="3">
    <citation type="submission" date="2023-05" db="EMBL/GenBank/DDBJ databases">
        <authorList>
            <person name="Smith C.H."/>
        </authorList>
    </citation>
    <scope>NUCLEOTIDE SEQUENCE</scope>
    <source>
        <strain evidence="1">CHS0354</strain>
        <tissue evidence="1">Mantle</tissue>
    </source>
</reference>
<dbReference type="Proteomes" id="UP001195483">
    <property type="component" value="Unassembled WGS sequence"/>
</dbReference>
<evidence type="ECO:0000313" key="2">
    <source>
        <dbReference type="Proteomes" id="UP001195483"/>
    </source>
</evidence>
<dbReference type="AlphaFoldDB" id="A0AAE0SK96"/>
<reference evidence="1" key="2">
    <citation type="journal article" date="2021" name="Genome Biol. Evol.">
        <title>Developing a high-quality reference genome for a parasitic bivalve with doubly uniparental inheritance (Bivalvia: Unionida).</title>
        <authorList>
            <person name="Smith C.H."/>
        </authorList>
    </citation>
    <scope>NUCLEOTIDE SEQUENCE</scope>
    <source>
        <strain evidence="1">CHS0354</strain>
        <tissue evidence="1">Mantle</tissue>
    </source>
</reference>
<accession>A0AAE0SK96</accession>